<name>A0A7Y9F0I4_9ACTN</name>
<dbReference type="AlphaFoldDB" id="A0A7Y9F0I4"/>
<protein>
    <submittedName>
        <fullName evidence="2">Secretion/DNA translocation related TadE-like protein</fullName>
    </submittedName>
</protein>
<dbReference type="EMBL" id="JACCBE010000001">
    <property type="protein sequence ID" value="NYD57375.1"/>
    <property type="molecule type" value="Genomic_DNA"/>
</dbReference>
<dbReference type="Proteomes" id="UP000516957">
    <property type="component" value="Unassembled WGS sequence"/>
</dbReference>
<evidence type="ECO:0000313" key="3">
    <source>
        <dbReference type="Proteomes" id="UP000516957"/>
    </source>
</evidence>
<dbReference type="InterPro" id="IPR028087">
    <property type="entry name" value="Tad_N"/>
</dbReference>
<keyword evidence="3" id="KW-1185">Reference proteome</keyword>
<organism evidence="2 3">
    <name type="scientific">Nocardioides marinisabuli</name>
    <dbReference type="NCBI Taxonomy" id="419476"/>
    <lineage>
        <taxon>Bacteria</taxon>
        <taxon>Bacillati</taxon>
        <taxon>Actinomycetota</taxon>
        <taxon>Actinomycetes</taxon>
        <taxon>Propionibacteriales</taxon>
        <taxon>Nocardioidaceae</taxon>
        <taxon>Nocardioides</taxon>
    </lineage>
</organism>
<accession>A0A7Y9F0I4</accession>
<dbReference type="InterPro" id="IPR021202">
    <property type="entry name" value="Rv3654c-like"/>
</dbReference>
<comment type="caution">
    <text evidence="2">The sequence shown here is derived from an EMBL/GenBank/DDBJ whole genome shotgun (WGS) entry which is preliminary data.</text>
</comment>
<feature type="domain" description="Putative Flp pilus-assembly TadG-like N-terminal" evidence="1">
    <location>
        <begin position="18"/>
        <end position="64"/>
    </location>
</feature>
<dbReference type="RefSeq" id="WP_258017191.1">
    <property type="nucleotide sequence ID" value="NZ_CP059163.1"/>
</dbReference>
<reference evidence="2 3" key="1">
    <citation type="submission" date="2020-07" db="EMBL/GenBank/DDBJ databases">
        <title>Sequencing the genomes of 1000 actinobacteria strains.</title>
        <authorList>
            <person name="Klenk H.-P."/>
        </authorList>
    </citation>
    <scope>NUCLEOTIDE SEQUENCE [LARGE SCALE GENOMIC DNA]</scope>
    <source>
        <strain evidence="2 3">DSM 18965</strain>
    </source>
</reference>
<gene>
    <name evidence="2" type="ORF">BKA08_001613</name>
</gene>
<dbReference type="NCBIfam" id="TIGR03816">
    <property type="entry name" value="tadE_like_DECH"/>
    <property type="match status" value="1"/>
</dbReference>
<proteinExistence type="predicted"/>
<sequence length="122" mass="11892">MTRPRARCGGRAVPDEAGAATVLGVALAGLLLLLGVALAELGAVVVAHRRAQAAADLAALAGATSRADGCLAADRVALANGAALTACTPEGSAVLVTVRVDAPPGLDRVLVIEARARAGPAP</sequence>
<evidence type="ECO:0000313" key="2">
    <source>
        <dbReference type="EMBL" id="NYD57375.1"/>
    </source>
</evidence>
<evidence type="ECO:0000259" key="1">
    <source>
        <dbReference type="Pfam" id="PF13400"/>
    </source>
</evidence>
<dbReference type="Pfam" id="PF13400">
    <property type="entry name" value="Tad"/>
    <property type="match status" value="1"/>
</dbReference>